<organism evidence="1 2">
    <name type="scientific">Candidatus Nealsonbacteria bacterium CG01_land_8_20_14_3_00_12</name>
    <dbReference type="NCBI Taxonomy" id="1974697"/>
    <lineage>
        <taxon>Bacteria</taxon>
        <taxon>Candidatus Nealsoniibacteriota</taxon>
    </lineage>
</organism>
<evidence type="ECO:0000313" key="1">
    <source>
        <dbReference type="EMBL" id="PIV65282.1"/>
    </source>
</evidence>
<comment type="caution">
    <text evidence="1">The sequence shown here is derived from an EMBL/GenBank/DDBJ whole genome shotgun (WGS) entry which is preliminary data.</text>
</comment>
<name>A0A2M7EC18_9BACT</name>
<protein>
    <submittedName>
        <fullName evidence="1">Ribosome recycling factor</fullName>
    </submittedName>
</protein>
<dbReference type="AlphaFoldDB" id="A0A2M7EC18"/>
<reference evidence="2" key="1">
    <citation type="submission" date="2017-09" db="EMBL/GenBank/DDBJ databases">
        <title>Depth-based differentiation of microbial function through sediment-hosted aquifers and enrichment of novel symbionts in the deep terrestrial subsurface.</title>
        <authorList>
            <person name="Probst A.J."/>
            <person name="Ladd B."/>
            <person name="Jarett J.K."/>
            <person name="Geller-Mcgrath D.E."/>
            <person name="Sieber C.M.K."/>
            <person name="Emerson J.B."/>
            <person name="Anantharaman K."/>
            <person name="Thomas B.C."/>
            <person name="Malmstrom R."/>
            <person name="Stieglmeier M."/>
            <person name="Klingl A."/>
            <person name="Woyke T."/>
            <person name="Ryan C.M."/>
            <person name="Banfield J.F."/>
        </authorList>
    </citation>
    <scope>NUCLEOTIDE SEQUENCE [LARGE SCALE GENOMIC DNA]</scope>
</reference>
<evidence type="ECO:0000313" key="2">
    <source>
        <dbReference type="Proteomes" id="UP000230766"/>
    </source>
</evidence>
<dbReference type="InterPro" id="IPR036191">
    <property type="entry name" value="RRF_sf"/>
</dbReference>
<dbReference type="EMBL" id="PETJ01000009">
    <property type="protein sequence ID" value="PIV65282.1"/>
    <property type="molecule type" value="Genomic_DNA"/>
</dbReference>
<accession>A0A2M7EC18</accession>
<sequence length="29" mass="3449">GKDELQDLVNEYNEKIENLGEKKKKEIIM</sequence>
<proteinExistence type="predicted"/>
<dbReference type="Proteomes" id="UP000230766">
    <property type="component" value="Unassembled WGS sequence"/>
</dbReference>
<dbReference type="Gene3D" id="1.10.132.20">
    <property type="entry name" value="Ribosome-recycling factor"/>
    <property type="match status" value="1"/>
</dbReference>
<feature type="non-terminal residue" evidence="1">
    <location>
        <position position="1"/>
    </location>
</feature>
<gene>
    <name evidence="1" type="ORF">COS09_00295</name>
</gene>